<protein>
    <submittedName>
        <fullName evidence="2">CU044_5270 family protein</fullName>
    </submittedName>
</protein>
<organism evidence="2 3">
    <name type="scientific">Streptomyces gilvifuscus</name>
    <dbReference type="NCBI Taxonomy" id="1550617"/>
    <lineage>
        <taxon>Bacteria</taxon>
        <taxon>Bacillati</taxon>
        <taxon>Actinomycetota</taxon>
        <taxon>Actinomycetes</taxon>
        <taxon>Kitasatosporales</taxon>
        <taxon>Streptomycetaceae</taxon>
        <taxon>Streptomyces</taxon>
    </lineage>
</organism>
<reference evidence="2 3" key="1">
    <citation type="journal article" date="2015" name="Int. J. Syst. Evol. Microbiol.">
        <title>Streptomyces gilvifuscus sp. nov., an actinomycete that produces antibacterial compounds isolated from soil.</title>
        <authorList>
            <person name="Nguyen T.M."/>
            <person name="Kim J."/>
        </authorList>
    </citation>
    <scope>NUCLEOTIDE SEQUENCE [LARGE SCALE GENOMIC DNA]</scope>
    <source>
        <strain evidence="2 3">T113</strain>
    </source>
</reference>
<accession>A0ABT5FTD8</accession>
<dbReference type="EMBL" id="JAQOSK010000005">
    <property type="protein sequence ID" value="MDC2955812.1"/>
    <property type="molecule type" value="Genomic_DNA"/>
</dbReference>
<keyword evidence="3" id="KW-1185">Reference proteome</keyword>
<proteinExistence type="predicted"/>
<evidence type="ECO:0000313" key="3">
    <source>
        <dbReference type="Proteomes" id="UP001221328"/>
    </source>
</evidence>
<keyword evidence="1" id="KW-1133">Transmembrane helix</keyword>
<keyword evidence="1" id="KW-0812">Transmembrane</keyword>
<name>A0ABT5FTD8_9ACTN</name>
<dbReference type="InterPro" id="IPR047789">
    <property type="entry name" value="CU044_5270-like"/>
</dbReference>
<feature type="transmembrane region" description="Helical" evidence="1">
    <location>
        <begin position="48"/>
        <end position="72"/>
    </location>
</feature>
<dbReference type="Proteomes" id="UP001221328">
    <property type="component" value="Unassembled WGS sequence"/>
</dbReference>
<comment type="caution">
    <text evidence="2">The sequence shown here is derived from an EMBL/GenBank/DDBJ whole genome shotgun (WGS) entry which is preliminary data.</text>
</comment>
<sequence>MDELTKVRELRADAPVPDRARLAPGRARLIEAARAGERRRELWRRREFVIVGVVAAVTAVAVTVSLLVGGGAGHRVQPASSPSATPGPRLKGVSAAEFLRRAADVLAAEPDGTVPGAKQWVYTKDAREPLDEKRAKAGGMLGPEQESWLRYDGTATAGPRWNAKGEDTGKLTITPMHLENGAEGDDRSPREMYRVLAALPADAQGTLEYLREKNAIADNKGESQAKADYNEISVLLNAKVMPAKGLASLYRALATLPGGELTDHLVDTAAGRRAVALDYGRTADAKLGNVMRDQWLIDPRTYRIVGMRMVSGDQVLGGSSLVATAVVDEAGDRS</sequence>
<evidence type="ECO:0000256" key="1">
    <source>
        <dbReference type="SAM" id="Phobius"/>
    </source>
</evidence>
<keyword evidence="1" id="KW-0472">Membrane</keyword>
<dbReference type="RefSeq" id="WP_272175542.1">
    <property type="nucleotide sequence ID" value="NZ_JAQOSK010000005.1"/>
</dbReference>
<dbReference type="NCBIfam" id="NF038083">
    <property type="entry name" value="CU044_5270_fam"/>
    <property type="match status" value="1"/>
</dbReference>
<gene>
    <name evidence="2" type="ORF">PO587_15170</name>
</gene>
<evidence type="ECO:0000313" key="2">
    <source>
        <dbReference type="EMBL" id="MDC2955812.1"/>
    </source>
</evidence>